<comment type="caution">
    <text evidence="5">The sequence shown here is derived from an EMBL/GenBank/DDBJ whole genome shotgun (WGS) entry which is preliminary data.</text>
</comment>
<evidence type="ECO:0000313" key="5">
    <source>
        <dbReference type="EMBL" id="GAA4032355.1"/>
    </source>
</evidence>
<keyword evidence="6" id="KW-1185">Reference proteome</keyword>
<proteinExistence type="predicted"/>
<evidence type="ECO:0000256" key="1">
    <source>
        <dbReference type="ARBA" id="ARBA00023015"/>
    </source>
</evidence>
<dbReference type="InterPro" id="IPR009057">
    <property type="entry name" value="Homeodomain-like_sf"/>
</dbReference>
<accession>A0ABP7TWK3</accession>
<organism evidence="5 6">
    <name type="scientific">Allokutzneria multivorans</name>
    <dbReference type="NCBI Taxonomy" id="1142134"/>
    <lineage>
        <taxon>Bacteria</taxon>
        <taxon>Bacillati</taxon>
        <taxon>Actinomycetota</taxon>
        <taxon>Actinomycetes</taxon>
        <taxon>Pseudonocardiales</taxon>
        <taxon>Pseudonocardiaceae</taxon>
        <taxon>Allokutzneria</taxon>
    </lineage>
</organism>
<dbReference type="PANTHER" id="PTHR43130:SF3">
    <property type="entry name" value="HTH-TYPE TRANSCRIPTIONAL REGULATOR RV1931C"/>
    <property type="match status" value="1"/>
</dbReference>
<protein>
    <submittedName>
        <fullName evidence="5">Helix-turn-helix domain-containing protein</fullName>
    </submittedName>
</protein>
<dbReference type="InterPro" id="IPR029062">
    <property type="entry name" value="Class_I_gatase-like"/>
</dbReference>
<gene>
    <name evidence="5" type="ORF">GCM10022247_66730</name>
</gene>
<dbReference type="Proteomes" id="UP001501747">
    <property type="component" value="Unassembled WGS sequence"/>
</dbReference>
<dbReference type="InterPro" id="IPR018060">
    <property type="entry name" value="HTH_AraC"/>
</dbReference>
<dbReference type="SUPFAM" id="SSF52317">
    <property type="entry name" value="Class I glutamine amidotransferase-like"/>
    <property type="match status" value="1"/>
</dbReference>
<dbReference type="RefSeq" id="WP_344884086.1">
    <property type="nucleotide sequence ID" value="NZ_BAABAL010000021.1"/>
</dbReference>
<feature type="domain" description="HTH araC/xylS-type" evidence="4">
    <location>
        <begin position="219"/>
        <end position="317"/>
    </location>
</feature>
<dbReference type="Gene3D" id="3.40.50.880">
    <property type="match status" value="1"/>
</dbReference>
<dbReference type="InterPro" id="IPR018062">
    <property type="entry name" value="HTH_AraC-typ_CS"/>
</dbReference>
<dbReference type="SMART" id="SM00342">
    <property type="entry name" value="HTH_ARAC"/>
    <property type="match status" value="1"/>
</dbReference>
<dbReference type="InterPro" id="IPR002818">
    <property type="entry name" value="DJ-1/PfpI"/>
</dbReference>
<keyword evidence="3" id="KW-0804">Transcription</keyword>
<evidence type="ECO:0000256" key="2">
    <source>
        <dbReference type="ARBA" id="ARBA00023125"/>
    </source>
</evidence>
<dbReference type="PROSITE" id="PS01124">
    <property type="entry name" value="HTH_ARAC_FAMILY_2"/>
    <property type="match status" value="1"/>
</dbReference>
<name>A0ABP7TWK3_9PSEU</name>
<dbReference type="EMBL" id="BAABAL010000021">
    <property type="protein sequence ID" value="GAA4032355.1"/>
    <property type="molecule type" value="Genomic_DNA"/>
</dbReference>
<reference evidence="6" key="1">
    <citation type="journal article" date="2019" name="Int. J. Syst. Evol. Microbiol.">
        <title>The Global Catalogue of Microorganisms (GCM) 10K type strain sequencing project: providing services to taxonomists for standard genome sequencing and annotation.</title>
        <authorList>
            <consortium name="The Broad Institute Genomics Platform"/>
            <consortium name="The Broad Institute Genome Sequencing Center for Infectious Disease"/>
            <person name="Wu L."/>
            <person name="Ma J."/>
        </authorList>
    </citation>
    <scope>NUCLEOTIDE SEQUENCE [LARGE SCALE GENOMIC DNA]</scope>
    <source>
        <strain evidence="6">JCM 17342</strain>
    </source>
</reference>
<dbReference type="PANTHER" id="PTHR43130">
    <property type="entry name" value="ARAC-FAMILY TRANSCRIPTIONAL REGULATOR"/>
    <property type="match status" value="1"/>
</dbReference>
<dbReference type="InterPro" id="IPR052158">
    <property type="entry name" value="INH-QAR"/>
</dbReference>
<dbReference type="SUPFAM" id="SSF46689">
    <property type="entry name" value="Homeodomain-like"/>
    <property type="match status" value="2"/>
</dbReference>
<evidence type="ECO:0000256" key="3">
    <source>
        <dbReference type="ARBA" id="ARBA00023163"/>
    </source>
</evidence>
<dbReference type="Pfam" id="PF12833">
    <property type="entry name" value="HTH_18"/>
    <property type="match status" value="1"/>
</dbReference>
<sequence>MHEVVVLALPGTVAFDLATPWQLFEYSLDDYEPPHGLPPRPYRVRQVSLDGAPVPTANGLRVEVHGGPELIAEADTFISPGLHDEQIEVPESLLAEIRKAHESGTRMASICSGAFVLAKAGVLDGREATTHWLLAEVLGEQFTGIKVDPDVLYVESGTVFTASGGCGSTDLCLRLISLDLGVAAANHAARNMVLPGHRGAQRSQLIEQPVPADADYCLDELREWMLRHVHERLSVRALAARVHMSERTFTRRFRAETGVSPQQWLLRQRIATAQRLLELTEIPVEGIARAVGFSCAAALRTHFQSTVDTTPTKYRARMRA</sequence>
<dbReference type="Gene3D" id="1.10.10.60">
    <property type="entry name" value="Homeodomain-like"/>
    <property type="match status" value="1"/>
</dbReference>
<dbReference type="Pfam" id="PF01965">
    <property type="entry name" value="DJ-1_PfpI"/>
    <property type="match status" value="1"/>
</dbReference>
<evidence type="ECO:0000259" key="4">
    <source>
        <dbReference type="PROSITE" id="PS01124"/>
    </source>
</evidence>
<keyword evidence="1" id="KW-0805">Transcription regulation</keyword>
<keyword evidence="2" id="KW-0238">DNA-binding</keyword>
<dbReference type="CDD" id="cd03137">
    <property type="entry name" value="GATase1_AraC_1"/>
    <property type="match status" value="1"/>
</dbReference>
<dbReference type="PROSITE" id="PS00041">
    <property type="entry name" value="HTH_ARAC_FAMILY_1"/>
    <property type="match status" value="1"/>
</dbReference>
<evidence type="ECO:0000313" key="6">
    <source>
        <dbReference type="Proteomes" id="UP001501747"/>
    </source>
</evidence>